<protein>
    <recommendedName>
        <fullName evidence="3">HEPN domain-containing protein</fullName>
    </recommendedName>
</protein>
<gene>
    <name evidence="1" type="ORF">apy_05850</name>
</gene>
<evidence type="ECO:0000313" key="1">
    <source>
        <dbReference type="EMBL" id="GBF08860.1"/>
    </source>
</evidence>
<evidence type="ECO:0000313" key="2">
    <source>
        <dbReference type="Proteomes" id="UP000291213"/>
    </source>
</evidence>
<reference evidence="1 2" key="1">
    <citation type="submission" date="2017-02" db="EMBL/GenBank/DDBJ databases">
        <title>isolation and characterization of a novel temperate virus Aeropyrum globular virus 1 infecting hyperthermophilic archaeon Aeropyrum.</title>
        <authorList>
            <person name="Yumiya M."/>
            <person name="Yoshida T."/>
            <person name="Sako Y."/>
        </authorList>
    </citation>
    <scope>NUCLEOTIDE SEQUENCE [LARGE SCALE GENOMIC DNA]</scope>
    <source>
        <strain evidence="1 2">YK1-12-2013</strain>
    </source>
</reference>
<name>A0A401H8Z4_AERPX</name>
<evidence type="ECO:0008006" key="3">
    <source>
        <dbReference type="Google" id="ProtNLM"/>
    </source>
</evidence>
<proteinExistence type="predicted"/>
<dbReference type="RefSeq" id="WP_131159893.1">
    <property type="nucleotide sequence ID" value="NZ_BDMD01000031.1"/>
</dbReference>
<comment type="caution">
    <text evidence="1">The sequence shown here is derived from an EMBL/GenBank/DDBJ whole genome shotgun (WGS) entry which is preliminary data.</text>
</comment>
<dbReference type="AlphaFoldDB" id="A0A401H8Z4"/>
<dbReference type="Proteomes" id="UP000291213">
    <property type="component" value="Unassembled WGS sequence"/>
</dbReference>
<dbReference type="OrthoDB" id="374437at2157"/>
<accession>A0A401H8Z4</accession>
<sequence length="249" mass="27527">MPGERIGLAKALLDLARSTLKSVWSDMATGDYRWVILKSWRAAKEALLSLSYSGAAEVHVDDDLSGLYAMLYPSCPPIRWSDIALLDYAKTLVEDLGLYMIFYSAEPGPRRRDGIQSLEASVRIVESVVQCIKEPSTGSGPAAGISFPLDALRRKVSTFSGERVTVVRSGRRLYIITAEMPEDIVGRIELAKKIETPPGFQVLPLTAEEAYSYVNLPWIVLEDVEVVRDDLGLGQFFELRSTSQGGSFF</sequence>
<organism evidence="1 2">
    <name type="scientific">Aeropyrum pernix</name>
    <dbReference type="NCBI Taxonomy" id="56636"/>
    <lineage>
        <taxon>Archaea</taxon>
        <taxon>Thermoproteota</taxon>
        <taxon>Thermoprotei</taxon>
        <taxon>Desulfurococcales</taxon>
        <taxon>Desulfurococcaceae</taxon>
        <taxon>Aeropyrum</taxon>
    </lineage>
</organism>
<dbReference type="EMBL" id="BDMD01000031">
    <property type="protein sequence ID" value="GBF08860.1"/>
    <property type="molecule type" value="Genomic_DNA"/>
</dbReference>